<comment type="subcellular location">
    <subcellularLocation>
        <location evidence="2">Cytoplasm</location>
    </subcellularLocation>
</comment>
<dbReference type="AlphaFoldDB" id="A0A1Y6CZ79"/>
<dbReference type="Proteomes" id="UP000192923">
    <property type="component" value="Unassembled WGS sequence"/>
</dbReference>
<dbReference type="HAMAP" id="MF_01477">
    <property type="entry name" value="Iojap_RsfS"/>
    <property type="match status" value="1"/>
</dbReference>
<dbReference type="RefSeq" id="WP_085210778.1">
    <property type="nucleotide sequence ID" value="NZ_FXAM01000001.1"/>
</dbReference>
<reference evidence="3 4" key="1">
    <citation type="submission" date="2016-12" db="EMBL/GenBank/DDBJ databases">
        <authorList>
            <person name="Song W.-J."/>
            <person name="Kurnit D.M."/>
        </authorList>
    </citation>
    <scope>NUCLEOTIDE SEQUENCE [LARGE SCALE GENOMIC DNA]</scope>
    <source>
        <strain evidence="3 4">175</strain>
    </source>
</reference>
<dbReference type="SUPFAM" id="SSF81301">
    <property type="entry name" value="Nucleotidyltransferase"/>
    <property type="match status" value="1"/>
</dbReference>
<dbReference type="GO" id="GO:0042256">
    <property type="term" value="P:cytosolic ribosome assembly"/>
    <property type="evidence" value="ECO:0007669"/>
    <property type="project" value="UniProtKB-UniRule"/>
</dbReference>
<dbReference type="GO" id="GO:0005737">
    <property type="term" value="C:cytoplasm"/>
    <property type="evidence" value="ECO:0007669"/>
    <property type="project" value="UniProtKB-SubCell"/>
</dbReference>
<sequence length="113" mass="12667">MTTEQLLQLVLFALDDGKGRDIKIIDVRGKTNIADFMVIASGTSERHVKSLAGHVVEEAKKNETQPIGVEGENVGEWVLVDLGDVVVHVMKPQTREFYQLEKFWYGDYPAAVH</sequence>
<dbReference type="EMBL" id="FXAM01000001">
    <property type="protein sequence ID" value="SMF93873.1"/>
    <property type="molecule type" value="Genomic_DNA"/>
</dbReference>
<comment type="similarity">
    <text evidence="1 2">Belongs to the Iojap/RsfS family.</text>
</comment>
<comment type="function">
    <text evidence="2">Functions as a ribosomal silencing factor. Interacts with ribosomal protein uL14 (rplN), blocking formation of intersubunit bridge B8. Prevents association of the 30S and 50S ribosomal subunits and the formation of functional ribosomes, thus repressing translation.</text>
</comment>
<keyword evidence="4" id="KW-1185">Reference proteome</keyword>
<dbReference type="PANTHER" id="PTHR21043:SF0">
    <property type="entry name" value="MITOCHONDRIAL ASSEMBLY OF RIBOSOMAL LARGE SUBUNIT PROTEIN 1"/>
    <property type="match status" value="1"/>
</dbReference>
<dbReference type="OrthoDB" id="9793681at2"/>
<dbReference type="GO" id="GO:0017148">
    <property type="term" value="P:negative regulation of translation"/>
    <property type="evidence" value="ECO:0007669"/>
    <property type="project" value="UniProtKB-UniRule"/>
</dbReference>
<dbReference type="PANTHER" id="PTHR21043">
    <property type="entry name" value="IOJAP SUPERFAMILY ORTHOLOG"/>
    <property type="match status" value="1"/>
</dbReference>
<dbReference type="GO" id="GO:0090071">
    <property type="term" value="P:negative regulation of ribosome biogenesis"/>
    <property type="evidence" value="ECO:0007669"/>
    <property type="project" value="UniProtKB-UniRule"/>
</dbReference>
<comment type="subunit">
    <text evidence="2">Interacts with ribosomal protein uL14 (rplN).</text>
</comment>
<dbReference type="Gene3D" id="3.30.460.10">
    <property type="entry name" value="Beta Polymerase, domain 2"/>
    <property type="match status" value="1"/>
</dbReference>
<dbReference type="GO" id="GO:0043023">
    <property type="term" value="F:ribosomal large subunit binding"/>
    <property type="evidence" value="ECO:0007669"/>
    <property type="project" value="TreeGrafter"/>
</dbReference>
<accession>A0A1Y6CZ79</accession>
<gene>
    <name evidence="2" type="primary">rsfS</name>
    <name evidence="3" type="ORF">SAMN02949497_1167</name>
</gene>
<keyword evidence="2" id="KW-0678">Repressor</keyword>
<dbReference type="InterPro" id="IPR043519">
    <property type="entry name" value="NT_sf"/>
</dbReference>
<evidence type="ECO:0000313" key="4">
    <source>
        <dbReference type="Proteomes" id="UP000192923"/>
    </source>
</evidence>
<evidence type="ECO:0000256" key="1">
    <source>
        <dbReference type="ARBA" id="ARBA00010574"/>
    </source>
</evidence>
<dbReference type="STRING" id="1760988.SAMN02949497_1167"/>
<dbReference type="Pfam" id="PF02410">
    <property type="entry name" value="RsfS"/>
    <property type="match status" value="1"/>
</dbReference>
<evidence type="ECO:0000313" key="3">
    <source>
        <dbReference type="EMBL" id="SMF93873.1"/>
    </source>
</evidence>
<keyword evidence="2" id="KW-0963">Cytoplasm</keyword>
<name>A0A1Y6CZ79_9GAMM</name>
<dbReference type="NCBIfam" id="TIGR00090">
    <property type="entry name" value="rsfS_iojap_ybeB"/>
    <property type="match status" value="1"/>
</dbReference>
<dbReference type="InterPro" id="IPR004394">
    <property type="entry name" value="Iojap/RsfS/C7orf30"/>
</dbReference>
<proteinExistence type="inferred from homology"/>
<protein>
    <recommendedName>
        <fullName evidence="2">Ribosomal silencing factor RsfS</fullName>
    </recommendedName>
</protein>
<organism evidence="3 4">
    <name type="scientific">Methylomagnum ishizawai</name>
    <dbReference type="NCBI Taxonomy" id="1760988"/>
    <lineage>
        <taxon>Bacteria</taxon>
        <taxon>Pseudomonadati</taxon>
        <taxon>Pseudomonadota</taxon>
        <taxon>Gammaproteobacteria</taxon>
        <taxon>Methylococcales</taxon>
        <taxon>Methylococcaceae</taxon>
        <taxon>Methylomagnum</taxon>
    </lineage>
</organism>
<evidence type="ECO:0000256" key="2">
    <source>
        <dbReference type="HAMAP-Rule" id="MF_01477"/>
    </source>
</evidence>
<keyword evidence="2" id="KW-0810">Translation regulation</keyword>